<dbReference type="InterPro" id="IPR001670">
    <property type="entry name" value="ADH_Fe/GldA"/>
</dbReference>
<dbReference type="Gene3D" id="1.20.1090.10">
    <property type="entry name" value="Dehydroquinate synthase-like - alpha domain"/>
    <property type="match status" value="1"/>
</dbReference>
<evidence type="ECO:0000256" key="1">
    <source>
        <dbReference type="ARBA" id="ARBA00001962"/>
    </source>
</evidence>
<dbReference type="InterPro" id="IPR018211">
    <property type="entry name" value="ADH_Fe_CS"/>
</dbReference>
<accession>A0A5E4SUJ2</accession>
<dbReference type="PROSITE" id="PS00913">
    <property type="entry name" value="ADH_IRON_1"/>
    <property type="match status" value="1"/>
</dbReference>
<dbReference type="Gene3D" id="3.40.50.1970">
    <property type="match status" value="1"/>
</dbReference>
<evidence type="ECO:0000313" key="8">
    <source>
        <dbReference type="Proteomes" id="UP000367825"/>
    </source>
</evidence>
<protein>
    <submittedName>
        <fullName evidence="7">4-hydroxybutyrate dehydrogenase</fullName>
    </submittedName>
</protein>
<evidence type="ECO:0000256" key="4">
    <source>
        <dbReference type="ARBA" id="ARBA00023027"/>
    </source>
</evidence>
<evidence type="ECO:0000256" key="3">
    <source>
        <dbReference type="ARBA" id="ARBA00023002"/>
    </source>
</evidence>
<dbReference type="InterPro" id="IPR039697">
    <property type="entry name" value="Alcohol_dehydrogenase_Fe"/>
</dbReference>
<comment type="similarity">
    <text evidence="2">Belongs to the iron-containing alcohol dehydrogenase family.</text>
</comment>
<evidence type="ECO:0000259" key="5">
    <source>
        <dbReference type="Pfam" id="PF00465"/>
    </source>
</evidence>
<sequence length="379" mass="39386">MSLINYITQIQFGFDSIRLLAAECERIGIGRPLIVTDAGIRAAGLLDTVLAALGATAPVPVFDGTPPNPNESVVRDAVALYKANECDGVIALGGGSSIDLAKGVAVCATHEGPLQRFAVIEGGAARITSATAPVIAIPTTAGTGSEVGRGAILILDDGRKVGVISPHVVPRVAICDPTLTLGLPAGLTAATGMDAIAHCIETFMAPSFNPPADGIALDGLWRAWRHIERATREPGDRTARLNMMSASMQGALAFQKGLGCVHSLSHSLGGIDPRLHHGTLNAILLPAVIAFNREAPSMREEGKLGRLAQAMGLASGDDVGPAIARMTATLGLPRGLAELGVTAEMFPRIIEGALKDHSHKTNPRDASAQDYREMLEASM</sequence>
<dbReference type="PANTHER" id="PTHR11496">
    <property type="entry name" value="ALCOHOL DEHYDROGENASE"/>
    <property type="match status" value="1"/>
</dbReference>
<dbReference type="RefSeq" id="WP_150554556.1">
    <property type="nucleotide sequence ID" value="NZ_CABPSC010000003.1"/>
</dbReference>
<evidence type="ECO:0000313" key="7">
    <source>
        <dbReference type="EMBL" id="VVD79317.1"/>
    </source>
</evidence>
<comment type="cofactor">
    <cofactor evidence="1">
        <name>Fe cation</name>
        <dbReference type="ChEBI" id="CHEBI:24875"/>
    </cofactor>
</comment>
<keyword evidence="3" id="KW-0560">Oxidoreductase</keyword>
<feature type="domain" description="Alcohol dehydrogenase iron-type/glycerol dehydrogenase GldA" evidence="5">
    <location>
        <begin position="8"/>
        <end position="177"/>
    </location>
</feature>
<keyword evidence="8" id="KW-1185">Reference proteome</keyword>
<dbReference type="GO" id="GO:0046872">
    <property type="term" value="F:metal ion binding"/>
    <property type="evidence" value="ECO:0007669"/>
    <property type="project" value="InterPro"/>
</dbReference>
<dbReference type="OrthoDB" id="9815791at2"/>
<dbReference type="AlphaFoldDB" id="A0A5E4SUJ2"/>
<keyword evidence="4" id="KW-0520">NAD</keyword>
<organism evidence="7 8">
    <name type="scientific">Pandoraea nosoerga</name>
    <dbReference type="NCBI Taxonomy" id="2508296"/>
    <lineage>
        <taxon>Bacteria</taxon>
        <taxon>Pseudomonadati</taxon>
        <taxon>Pseudomonadota</taxon>
        <taxon>Betaproteobacteria</taxon>
        <taxon>Burkholderiales</taxon>
        <taxon>Burkholderiaceae</taxon>
        <taxon>Pandoraea</taxon>
    </lineage>
</organism>
<dbReference type="InterPro" id="IPR056798">
    <property type="entry name" value="ADH_Fe_C"/>
</dbReference>
<dbReference type="Pfam" id="PF00465">
    <property type="entry name" value="Fe-ADH"/>
    <property type="match status" value="1"/>
</dbReference>
<feature type="domain" description="Fe-containing alcohol dehydrogenase-like C-terminal" evidence="6">
    <location>
        <begin position="188"/>
        <end position="379"/>
    </location>
</feature>
<dbReference type="CDD" id="cd14861">
    <property type="entry name" value="Fe-ADH-like"/>
    <property type="match status" value="1"/>
</dbReference>
<name>A0A5E4SUJ2_9BURK</name>
<proteinExistence type="inferred from homology"/>
<dbReference type="SUPFAM" id="SSF56796">
    <property type="entry name" value="Dehydroquinate synthase-like"/>
    <property type="match status" value="1"/>
</dbReference>
<evidence type="ECO:0000259" key="6">
    <source>
        <dbReference type="Pfam" id="PF25137"/>
    </source>
</evidence>
<gene>
    <name evidence="7" type="ORF">PNO31109_01001</name>
</gene>
<evidence type="ECO:0000256" key="2">
    <source>
        <dbReference type="ARBA" id="ARBA00007358"/>
    </source>
</evidence>
<dbReference type="GO" id="GO:0004022">
    <property type="term" value="F:alcohol dehydrogenase (NAD+) activity"/>
    <property type="evidence" value="ECO:0007669"/>
    <property type="project" value="TreeGrafter"/>
</dbReference>
<reference evidence="7 8" key="1">
    <citation type="submission" date="2019-08" db="EMBL/GenBank/DDBJ databases">
        <authorList>
            <person name="Peeters C."/>
        </authorList>
    </citation>
    <scope>NUCLEOTIDE SEQUENCE [LARGE SCALE GENOMIC DNA]</scope>
    <source>
        <strain evidence="7 8">LMG 31109</strain>
    </source>
</reference>
<dbReference type="Proteomes" id="UP000367825">
    <property type="component" value="Unassembled WGS sequence"/>
</dbReference>
<dbReference type="FunFam" id="3.40.50.1970:FF:000003">
    <property type="entry name" value="Alcohol dehydrogenase, iron-containing"/>
    <property type="match status" value="1"/>
</dbReference>
<dbReference type="EMBL" id="CABPSC010000003">
    <property type="protein sequence ID" value="VVD79317.1"/>
    <property type="molecule type" value="Genomic_DNA"/>
</dbReference>
<dbReference type="PANTHER" id="PTHR11496:SF102">
    <property type="entry name" value="ALCOHOL DEHYDROGENASE 4"/>
    <property type="match status" value="1"/>
</dbReference>
<dbReference type="Pfam" id="PF25137">
    <property type="entry name" value="ADH_Fe_C"/>
    <property type="match status" value="1"/>
</dbReference>